<dbReference type="InterPro" id="IPR019430">
    <property type="entry name" value="7TM_GPCR_serpentine_rcpt_Srx"/>
</dbReference>
<name>A0A0C2H3U8_9BILA</name>
<dbReference type="OrthoDB" id="5817761at2759"/>
<evidence type="ECO:0000256" key="1">
    <source>
        <dbReference type="SAM" id="Phobius"/>
    </source>
</evidence>
<feature type="domain" description="7TM GPCR serpentine receptor class x (Srx)" evidence="2">
    <location>
        <begin position="35"/>
        <end position="88"/>
    </location>
</feature>
<dbReference type="SUPFAM" id="SSF81321">
    <property type="entry name" value="Family A G protein-coupled receptor-like"/>
    <property type="match status" value="1"/>
</dbReference>
<feature type="transmembrane region" description="Helical" evidence="1">
    <location>
        <begin position="64"/>
        <end position="84"/>
    </location>
</feature>
<evidence type="ECO:0000259" key="2">
    <source>
        <dbReference type="Pfam" id="PF10328"/>
    </source>
</evidence>
<organism evidence="3 4">
    <name type="scientific">Ancylostoma duodenale</name>
    <dbReference type="NCBI Taxonomy" id="51022"/>
    <lineage>
        <taxon>Eukaryota</taxon>
        <taxon>Metazoa</taxon>
        <taxon>Ecdysozoa</taxon>
        <taxon>Nematoda</taxon>
        <taxon>Chromadorea</taxon>
        <taxon>Rhabditida</taxon>
        <taxon>Rhabditina</taxon>
        <taxon>Rhabditomorpha</taxon>
        <taxon>Strongyloidea</taxon>
        <taxon>Ancylostomatidae</taxon>
        <taxon>Ancylostomatinae</taxon>
        <taxon>Ancylostoma</taxon>
    </lineage>
</organism>
<keyword evidence="4" id="KW-1185">Reference proteome</keyword>
<keyword evidence="1" id="KW-0472">Membrane</keyword>
<reference evidence="3 4" key="1">
    <citation type="submission" date="2013-12" db="EMBL/GenBank/DDBJ databases">
        <title>Draft genome of the parsitic nematode Ancylostoma duodenale.</title>
        <authorList>
            <person name="Mitreva M."/>
        </authorList>
    </citation>
    <scope>NUCLEOTIDE SEQUENCE [LARGE SCALE GENOMIC DNA]</scope>
    <source>
        <strain evidence="3 4">Zhejiang</strain>
    </source>
</reference>
<dbReference type="Gene3D" id="1.20.1070.10">
    <property type="entry name" value="Rhodopsin 7-helix transmembrane proteins"/>
    <property type="match status" value="1"/>
</dbReference>
<proteinExistence type="predicted"/>
<evidence type="ECO:0000313" key="4">
    <source>
        <dbReference type="Proteomes" id="UP000054047"/>
    </source>
</evidence>
<gene>
    <name evidence="3" type="ORF">ANCDUO_01163</name>
</gene>
<dbReference type="AlphaFoldDB" id="A0A0C2H3U8"/>
<protein>
    <recommendedName>
        <fullName evidence="2">7TM GPCR serpentine receptor class x (Srx) domain-containing protein</fullName>
    </recommendedName>
</protein>
<accession>A0A0C2H3U8</accession>
<sequence>MLLNVTNITDDIPVEDAPAEEPITMNLVEGGLILVVCVVGMLCNFLSFLVMVRHKTFRNSFGYLTAYHAFSNAAILLIFTVWAVPWTIM</sequence>
<keyword evidence="1" id="KW-1133">Transmembrane helix</keyword>
<feature type="transmembrane region" description="Helical" evidence="1">
    <location>
        <begin position="32"/>
        <end position="52"/>
    </location>
</feature>
<evidence type="ECO:0000313" key="3">
    <source>
        <dbReference type="EMBL" id="KIH68500.1"/>
    </source>
</evidence>
<dbReference type="Proteomes" id="UP000054047">
    <property type="component" value="Unassembled WGS sequence"/>
</dbReference>
<dbReference type="PANTHER" id="PTHR23017:SF3">
    <property type="entry name" value="G-PROTEIN COUPLED RECEPTORS FAMILY 1 PROFILE DOMAIN-CONTAINING PROTEIN"/>
    <property type="match status" value="1"/>
</dbReference>
<dbReference type="PANTHER" id="PTHR23017">
    <property type="entry name" value="SERPENTINE RECEPTOR, CLASS X"/>
    <property type="match status" value="1"/>
</dbReference>
<dbReference type="EMBL" id="KN726363">
    <property type="protein sequence ID" value="KIH68500.1"/>
    <property type="molecule type" value="Genomic_DNA"/>
</dbReference>
<keyword evidence="1" id="KW-0812">Transmembrane</keyword>
<dbReference type="Pfam" id="PF10328">
    <property type="entry name" value="7TM_GPCR_Srx"/>
    <property type="match status" value="1"/>
</dbReference>